<reference evidence="1" key="1">
    <citation type="journal article" date="2014" name="Front. Microbiol.">
        <title>High frequency of phylogenetically diverse reductive dehalogenase-homologous genes in deep subseafloor sedimentary metagenomes.</title>
        <authorList>
            <person name="Kawai M."/>
            <person name="Futagami T."/>
            <person name="Toyoda A."/>
            <person name="Takaki Y."/>
            <person name="Nishi S."/>
            <person name="Hori S."/>
            <person name="Arai W."/>
            <person name="Tsubouchi T."/>
            <person name="Morono Y."/>
            <person name="Uchiyama I."/>
            <person name="Ito T."/>
            <person name="Fujiyama A."/>
            <person name="Inagaki F."/>
            <person name="Takami H."/>
        </authorList>
    </citation>
    <scope>NUCLEOTIDE SEQUENCE</scope>
    <source>
        <strain evidence="1">Expedition CK06-06</strain>
    </source>
</reference>
<dbReference type="InterPro" id="IPR036724">
    <property type="entry name" value="Cobalamin-bd_sf"/>
</dbReference>
<proteinExistence type="predicted"/>
<dbReference type="EMBL" id="BARW01011895">
    <property type="protein sequence ID" value="GAI77992.1"/>
    <property type="molecule type" value="Genomic_DNA"/>
</dbReference>
<evidence type="ECO:0008006" key="2">
    <source>
        <dbReference type="Google" id="ProtNLM"/>
    </source>
</evidence>
<name>X1RB96_9ZZZZ</name>
<dbReference type="Gene3D" id="3.40.50.280">
    <property type="entry name" value="Cobalamin-binding domain"/>
    <property type="match status" value="1"/>
</dbReference>
<comment type="caution">
    <text evidence="1">The sequence shown here is derived from an EMBL/GenBank/DDBJ whole genome shotgun (WGS) entry which is preliminary data.</text>
</comment>
<feature type="non-terminal residue" evidence="1">
    <location>
        <position position="1"/>
    </location>
</feature>
<dbReference type="GO" id="GO:0046872">
    <property type="term" value="F:metal ion binding"/>
    <property type="evidence" value="ECO:0007669"/>
    <property type="project" value="InterPro"/>
</dbReference>
<dbReference type="SUPFAM" id="SSF52242">
    <property type="entry name" value="Cobalamin (vitamin B12)-binding domain"/>
    <property type="match status" value="1"/>
</dbReference>
<dbReference type="GO" id="GO:0031419">
    <property type="term" value="F:cobalamin binding"/>
    <property type="evidence" value="ECO:0007669"/>
    <property type="project" value="InterPro"/>
</dbReference>
<dbReference type="AlphaFoldDB" id="X1RB96"/>
<evidence type="ECO:0000313" key="1">
    <source>
        <dbReference type="EMBL" id="GAI77992.1"/>
    </source>
</evidence>
<protein>
    <recommendedName>
        <fullName evidence="2">B12-binding domain-containing protein</fullName>
    </recommendedName>
</protein>
<organism evidence="1">
    <name type="scientific">marine sediment metagenome</name>
    <dbReference type="NCBI Taxonomy" id="412755"/>
    <lineage>
        <taxon>unclassified sequences</taxon>
        <taxon>metagenomes</taxon>
        <taxon>ecological metagenomes</taxon>
    </lineage>
</organism>
<accession>X1RB96</accession>
<sequence>VVVGGTPVTPAFADSIGADHCAANAVEGVHKCVEWVSSGKGGN</sequence>
<gene>
    <name evidence="1" type="ORF">S12H4_22704</name>
</gene>